<feature type="domain" description="ACT" evidence="9">
    <location>
        <begin position="6"/>
        <end position="80"/>
    </location>
</feature>
<dbReference type="InterPro" id="IPR054480">
    <property type="entry name" value="AHAS_small-like_ACT"/>
</dbReference>
<accession>A0A6P2C0Z7</accession>
<dbReference type="PROSITE" id="PS51671">
    <property type="entry name" value="ACT"/>
    <property type="match status" value="1"/>
</dbReference>
<dbReference type="Proteomes" id="UP000460272">
    <property type="component" value="Unassembled WGS sequence"/>
</dbReference>
<comment type="similarity">
    <text evidence="3 8">Belongs to the acetolactate synthase small subunit family.</text>
</comment>
<dbReference type="NCBIfam" id="NF008864">
    <property type="entry name" value="PRK11895.1"/>
    <property type="match status" value="1"/>
</dbReference>
<sequence length="175" mass="19397">MSEQHTLSVLVENKPGVLVRIAGLFSRRGFNIESLAVGPTEHEEISRMTIVVNCEEHPLEQVTKQLNKLINVLKIVELEPSQAVQRELMLIKVRADTDSRSKVLETVELFRARVVDVALDAVTIEATGSHDKLEALVRVLEPFGIKELVKSGTIAVGRGGRSITDRTLRPLERSA</sequence>
<dbReference type="GO" id="GO:0009099">
    <property type="term" value="P:L-valine biosynthetic process"/>
    <property type="evidence" value="ECO:0007669"/>
    <property type="project" value="UniProtKB-UniRule"/>
</dbReference>
<dbReference type="Pfam" id="PF10369">
    <property type="entry name" value="ALS_ss_C"/>
    <property type="match status" value="1"/>
</dbReference>
<dbReference type="UniPathway" id="UPA00049">
    <property type="reaction ID" value="UER00059"/>
</dbReference>
<organism evidence="10 11">
    <name type="scientific">Trebonia kvetii</name>
    <dbReference type="NCBI Taxonomy" id="2480626"/>
    <lineage>
        <taxon>Bacteria</taxon>
        <taxon>Bacillati</taxon>
        <taxon>Actinomycetota</taxon>
        <taxon>Actinomycetes</taxon>
        <taxon>Streptosporangiales</taxon>
        <taxon>Treboniaceae</taxon>
        <taxon>Trebonia</taxon>
    </lineage>
</organism>
<dbReference type="EC" id="2.2.1.6" evidence="8"/>
<dbReference type="InterPro" id="IPR019455">
    <property type="entry name" value="Acetolactate_synth_ssu_C"/>
</dbReference>
<evidence type="ECO:0000259" key="9">
    <source>
        <dbReference type="PROSITE" id="PS51671"/>
    </source>
</evidence>
<name>A0A6P2C0Z7_9ACTN</name>
<dbReference type="InterPro" id="IPR027271">
    <property type="entry name" value="Acetolactate_synth/TF_NikR_C"/>
</dbReference>
<dbReference type="Pfam" id="PF22629">
    <property type="entry name" value="ACT_AHAS_ss"/>
    <property type="match status" value="1"/>
</dbReference>
<dbReference type="AlphaFoldDB" id="A0A6P2C0Z7"/>
<dbReference type="FunFam" id="3.30.70.1150:FF:000001">
    <property type="entry name" value="Acetolactate synthase small subunit"/>
    <property type="match status" value="1"/>
</dbReference>
<gene>
    <name evidence="10" type="primary">ilvN</name>
    <name evidence="10" type="ORF">EAS64_17310</name>
</gene>
<comment type="pathway">
    <text evidence="2 8">Amino-acid biosynthesis; L-valine biosynthesis; L-valine from pyruvate: step 1/4.</text>
</comment>
<evidence type="ECO:0000256" key="4">
    <source>
        <dbReference type="ARBA" id="ARBA00011744"/>
    </source>
</evidence>
<comment type="pathway">
    <text evidence="1 8">Amino-acid biosynthesis; L-isoleucine biosynthesis; L-isoleucine from 2-oxobutanoate: step 1/4.</text>
</comment>
<evidence type="ECO:0000256" key="1">
    <source>
        <dbReference type="ARBA" id="ARBA00004974"/>
    </source>
</evidence>
<evidence type="ECO:0000256" key="2">
    <source>
        <dbReference type="ARBA" id="ARBA00005025"/>
    </source>
</evidence>
<evidence type="ECO:0000313" key="10">
    <source>
        <dbReference type="EMBL" id="TVZ04156.1"/>
    </source>
</evidence>
<dbReference type="InterPro" id="IPR002912">
    <property type="entry name" value="ACT_dom"/>
</dbReference>
<dbReference type="RefSeq" id="WP_145854026.1">
    <property type="nucleotide sequence ID" value="NZ_RPFW01000003.1"/>
</dbReference>
<comment type="catalytic activity">
    <reaction evidence="7 8">
        <text>2 pyruvate + H(+) = (2S)-2-acetolactate + CO2</text>
        <dbReference type="Rhea" id="RHEA:25249"/>
        <dbReference type="ChEBI" id="CHEBI:15361"/>
        <dbReference type="ChEBI" id="CHEBI:15378"/>
        <dbReference type="ChEBI" id="CHEBI:16526"/>
        <dbReference type="ChEBI" id="CHEBI:58476"/>
        <dbReference type="EC" id="2.2.1.6"/>
    </reaction>
</comment>
<dbReference type="SUPFAM" id="SSF55021">
    <property type="entry name" value="ACT-like"/>
    <property type="match status" value="2"/>
</dbReference>
<evidence type="ECO:0000256" key="3">
    <source>
        <dbReference type="ARBA" id="ARBA00006341"/>
    </source>
</evidence>
<comment type="subunit">
    <text evidence="4 8">Dimer of large and small chains.</text>
</comment>
<dbReference type="Gene3D" id="3.30.70.260">
    <property type="match status" value="1"/>
</dbReference>
<dbReference type="InterPro" id="IPR039557">
    <property type="entry name" value="AHAS_ACT"/>
</dbReference>
<dbReference type="GO" id="GO:0003984">
    <property type="term" value="F:acetolactate synthase activity"/>
    <property type="evidence" value="ECO:0007669"/>
    <property type="project" value="UniProtKB-UniRule"/>
</dbReference>
<dbReference type="GO" id="GO:0005829">
    <property type="term" value="C:cytosol"/>
    <property type="evidence" value="ECO:0007669"/>
    <property type="project" value="TreeGrafter"/>
</dbReference>
<dbReference type="InterPro" id="IPR045865">
    <property type="entry name" value="ACT-like_dom_sf"/>
</dbReference>
<dbReference type="NCBIfam" id="TIGR00119">
    <property type="entry name" value="acolac_sm"/>
    <property type="match status" value="1"/>
</dbReference>
<evidence type="ECO:0000256" key="7">
    <source>
        <dbReference type="ARBA" id="ARBA00048670"/>
    </source>
</evidence>
<comment type="function">
    <text evidence="8">Catalyzes the conversion of 2 pyruvate molecules into acetolactate in the first common step of the biosynthetic pathway of the branched-amino acids such as leucine, isoleucine, and valine.</text>
</comment>
<dbReference type="GO" id="GO:1990610">
    <property type="term" value="F:acetolactate synthase regulator activity"/>
    <property type="evidence" value="ECO:0007669"/>
    <property type="project" value="UniProtKB-UniRule"/>
</dbReference>
<keyword evidence="11" id="KW-1185">Reference proteome</keyword>
<protein>
    <recommendedName>
        <fullName evidence="8">Acetolactate synthase small subunit</fullName>
        <shortName evidence="8">AHAS</shortName>
        <shortName evidence="8">ALS</shortName>
        <ecNumber evidence="8">2.2.1.6</ecNumber>
    </recommendedName>
    <alternativeName>
        <fullName evidence="8">Acetohydroxy-acid synthase small subunit</fullName>
    </alternativeName>
</protein>
<proteinExistence type="inferred from homology"/>
<dbReference type="PANTHER" id="PTHR30239">
    <property type="entry name" value="ACETOLACTATE SYNTHASE SMALL SUBUNIT"/>
    <property type="match status" value="1"/>
</dbReference>
<keyword evidence="6 8" id="KW-0100">Branched-chain amino acid biosynthesis</keyword>
<comment type="caution">
    <text evidence="10">The sequence shown here is derived from an EMBL/GenBank/DDBJ whole genome shotgun (WGS) entry which is preliminary data.</text>
</comment>
<dbReference type="EMBL" id="RPFW01000003">
    <property type="protein sequence ID" value="TVZ04156.1"/>
    <property type="molecule type" value="Genomic_DNA"/>
</dbReference>
<dbReference type="Gene3D" id="3.30.70.1150">
    <property type="entry name" value="ACT-like. Chain A, domain 2"/>
    <property type="match status" value="1"/>
</dbReference>
<dbReference type="GO" id="GO:0009097">
    <property type="term" value="P:isoleucine biosynthetic process"/>
    <property type="evidence" value="ECO:0007669"/>
    <property type="project" value="UniProtKB-UniRule"/>
</dbReference>
<evidence type="ECO:0000256" key="5">
    <source>
        <dbReference type="ARBA" id="ARBA00022605"/>
    </source>
</evidence>
<evidence type="ECO:0000313" key="11">
    <source>
        <dbReference type="Proteomes" id="UP000460272"/>
    </source>
</evidence>
<dbReference type="CDD" id="cd04878">
    <property type="entry name" value="ACT_AHAS"/>
    <property type="match status" value="1"/>
</dbReference>
<dbReference type="FunFam" id="3.30.70.260:FF:000001">
    <property type="entry name" value="Acetolactate synthase, small subunit"/>
    <property type="match status" value="1"/>
</dbReference>
<evidence type="ECO:0000256" key="6">
    <source>
        <dbReference type="ARBA" id="ARBA00023304"/>
    </source>
</evidence>
<keyword evidence="5 8" id="KW-0028">Amino-acid biosynthesis</keyword>
<reference evidence="10 11" key="1">
    <citation type="submission" date="2018-11" db="EMBL/GenBank/DDBJ databases">
        <title>Trebonia kvetii gen.nov., sp.nov., a novel acidophilic actinobacterium, and proposal of the new actinobacterial family Treboniaceae fam. nov.</title>
        <authorList>
            <person name="Rapoport D."/>
            <person name="Sagova-Mareckova M."/>
            <person name="Sedlacek I."/>
            <person name="Provaznik J."/>
            <person name="Kralova S."/>
            <person name="Pavlinic D."/>
            <person name="Benes V."/>
            <person name="Kopecky J."/>
        </authorList>
    </citation>
    <scope>NUCLEOTIDE SEQUENCE [LARGE SCALE GENOMIC DNA]</scope>
    <source>
        <strain evidence="10 11">15Tr583</strain>
    </source>
</reference>
<dbReference type="OrthoDB" id="9787365at2"/>
<keyword evidence="8 10" id="KW-0808">Transferase</keyword>
<dbReference type="InterPro" id="IPR004789">
    <property type="entry name" value="Acetalactate_synth_ssu"/>
</dbReference>
<dbReference type="PANTHER" id="PTHR30239:SF0">
    <property type="entry name" value="ACETOLACTATE SYNTHASE SMALL SUBUNIT 1, CHLOROPLASTIC"/>
    <property type="match status" value="1"/>
</dbReference>
<dbReference type="UniPathway" id="UPA00047">
    <property type="reaction ID" value="UER00055"/>
</dbReference>
<evidence type="ECO:0000256" key="8">
    <source>
        <dbReference type="RuleBase" id="RU368092"/>
    </source>
</evidence>